<proteinExistence type="predicted"/>
<dbReference type="InterPro" id="IPR015943">
    <property type="entry name" value="WD40/YVTN_repeat-like_dom_sf"/>
</dbReference>
<protein>
    <submittedName>
        <fullName evidence="1">Uncharacterized protein</fullName>
    </submittedName>
</protein>
<dbReference type="Proteomes" id="UP001530293">
    <property type="component" value="Unassembled WGS sequence"/>
</dbReference>
<keyword evidence="2" id="KW-1185">Reference proteome</keyword>
<dbReference type="SMART" id="SM00320">
    <property type="entry name" value="WD40"/>
    <property type="match status" value="3"/>
</dbReference>
<evidence type="ECO:0000313" key="1">
    <source>
        <dbReference type="EMBL" id="KAL3756846.1"/>
    </source>
</evidence>
<reference evidence="1 2" key="1">
    <citation type="submission" date="2024-10" db="EMBL/GenBank/DDBJ databases">
        <title>Updated reference genomes for cyclostephanoid diatoms.</title>
        <authorList>
            <person name="Roberts W.R."/>
            <person name="Alverson A.J."/>
        </authorList>
    </citation>
    <scope>NUCLEOTIDE SEQUENCE [LARGE SCALE GENOMIC DNA]</scope>
    <source>
        <strain evidence="1 2">AJA232-27</strain>
    </source>
</reference>
<dbReference type="AlphaFoldDB" id="A0ABD3M469"/>
<evidence type="ECO:0000313" key="2">
    <source>
        <dbReference type="Proteomes" id="UP001530293"/>
    </source>
</evidence>
<dbReference type="Gene3D" id="2.130.10.10">
    <property type="entry name" value="YVTN repeat-like/Quinoprotein amine dehydrogenase"/>
    <property type="match status" value="1"/>
</dbReference>
<dbReference type="EMBL" id="JALLBG020000288">
    <property type="protein sequence ID" value="KAL3756846.1"/>
    <property type="molecule type" value="Genomic_DNA"/>
</dbReference>
<dbReference type="InterPro" id="IPR036322">
    <property type="entry name" value="WD40_repeat_dom_sf"/>
</dbReference>
<accession>A0ABD3M469</accession>
<name>A0ABD3M469_9STRA</name>
<dbReference type="PANTHER" id="PTHR19878:SF8">
    <property type="entry name" value="AUTOPHAGY-RELATED 16, ISOFORM F"/>
    <property type="match status" value="1"/>
</dbReference>
<dbReference type="InterPro" id="IPR045160">
    <property type="entry name" value="ATG16"/>
</dbReference>
<organism evidence="1 2">
    <name type="scientific">Discostella pseudostelligera</name>
    <dbReference type="NCBI Taxonomy" id="259834"/>
    <lineage>
        <taxon>Eukaryota</taxon>
        <taxon>Sar</taxon>
        <taxon>Stramenopiles</taxon>
        <taxon>Ochrophyta</taxon>
        <taxon>Bacillariophyta</taxon>
        <taxon>Coscinodiscophyceae</taxon>
        <taxon>Thalassiosirophycidae</taxon>
        <taxon>Stephanodiscales</taxon>
        <taxon>Stephanodiscaceae</taxon>
        <taxon>Discostella</taxon>
    </lineage>
</organism>
<dbReference type="InterPro" id="IPR001680">
    <property type="entry name" value="WD40_rpt"/>
</dbReference>
<gene>
    <name evidence="1" type="ORF">ACHAWU_005108</name>
</gene>
<dbReference type="PANTHER" id="PTHR19878">
    <property type="entry name" value="AUTOPHAGY PROTEIN 16-LIKE"/>
    <property type="match status" value="1"/>
</dbReference>
<dbReference type="SUPFAM" id="SSF50978">
    <property type="entry name" value="WD40 repeat-like"/>
    <property type="match status" value="1"/>
</dbReference>
<sequence>MSPDPFGALVCASLFCRKSVILRSDRLDWQSRLGLKENDDKESALIICIEAILQARRLFLPSSKYFMCGIGLVSRIVEIFSQSCGAMRIDECIMVLDAVYLEGLGKDSDDYYLFRRWSKRVLKYRSSYRAQQVHLATLISLYAQRNLRKEFQDSFWTYFIRSSFCHLDENADRKKFLRWMDKSLIDQKLRDELVNLEEEACSDSEVSIEFHSIEFVFDHLHGIVRLLTLIAGSRVCETTTHRLLCNKAKPIFDACKSLLKKYRNESWTLGTNSQESVSASYFDSDSDYDVIVSSRAKTQPSQMNHSFRSSYSEYDDGFVSDEHAGNKNNFRKQIALPLERQRIRKGLIQNVTSHVGIPLFIANHIIWPGDNDNKSVYGFVSMSPDPLGALVCASIFCRKSVILRSDRLDWQSRLGLKENDDKESALIICIEAILQARRLFLPSSKYFMCGIGLVSRIVEVFSQSCGAMRIDGCIMVLDAVYLEGLGKDSDDYYLFRRWSKRVLKYRSSYRAQQVHLATLISLYAQRNLRKEFQDSFWTYFIRSSFCHLDENADRKKFLRWMDKSLIDQKLRDELVNLEEEACSDSEVSIEFHSIDCFRSPSWNRSPIDFNCWVWSVRETTTHRLLCNKAKPIFDACKSLLKKYRNESWTLGTNSQESVSASYFDSDSDYDVIVSSRAKTQPSQMNHSFRSSYSEYDDGFVSDEHAGNKNNFRKQIALPLERQRIRKAKPIFDACKSLLKKYRNESWTLGTNSQESVSASYFDSDSDYDVIVSSRAKTQPSQMNHSFRSSYSEYDDGFMPEVLGLVYHGRTIEHYKKRSKCCVHMPRWGKVQLGIGLVVELHGVIRAQLTLVPVRRTKIRRPSDNWMPALLPFYHPNLNSPFTIKAHRDDAVCVRYNGMNLNRVATANSDATVKVLNTSNGLLEATFSAGGGHPFIGVDIAGDVVCGCGADKTCRSGDRVLDIPLLHEGGVTSVHWKPGNSNEILLSNGKDSTLKVIDTRTSNIMHTFRDPGFRTLINHASCSFSPNGANAAAGSADSGDIFVWNVKNGEKTKQLSSHSWGAVGVAWGLGVVYQ</sequence>
<comment type="caution">
    <text evidence="1">The sequence shown here is derived from an EMBL/GenBank/DDBJ whole genome shotgun (WGS) entry which is preliminary data.</text>
</comment>